<evidence type="ECO:0000313" key="2">
    <source>
        <dbReference type="Proteomes" id="UP001221142"/>
    </source>
</evidence>
<evidence type="ECO:0008006" key="3">
    <source>
        <dbReference type="Google" id="ProtNLM"/>
    </source>
</evidence>
<name>A0AAD7CEB1_9AGAR</name>
<keyword evidence="2" id="KW-1185">Reference proteome</keyword>
<organism evidence="1 2">
    <name type="scientific">Roridomyces roridus</name>
    <dbReference type="NCBI Taxonomy" id="1738132"/>
    <lineage>
        <taxon>Eukaryota</taxon>
        <taxon>Fungi</taxon>
        <taxon>Dikarya</taxon>
        <taxon>Basidiomycota</taxon>
        <taxon>Agaricomycotina</taxon>
        <taxon>Agaricomycetes</taxon>
        <taxon>Agaricomycetidae</taxon>
        <taxon>Agaricales</taxon>
        <taxon>Marasmiineae</taxon>
        <taxon>Mycenaceae</taxon>
        <taxon>Roridomyces</taxon>
    </lineage>
</organism>
<dbReference type="Proteomes" id="UP001221142">
    <property type="component" value="Unassembled WGS sequence"/>
</dbReference>
<reference evidence="1" key="1">
    <citation type="submission" date="2023-03" db="EMBL/GenBank/DDBJ databases">
        <title>Massive genome expansion in bonnet fungi (Mycena s.s.) driven by repeated elements and novel gene families across ecological guilds.</title>
        <authorList>
            <consortium name="Lawrence Berkeley National Laboratory"/>
            <person name="Harder C.B."/>
            <person name="Miyauchi S."/>
            <person name="Viragh M."/>
            <person name="Kuo A."/>
            <person name="Thoen E."/>
            <person name="Andreopoulos B."/>
            <person name="Lu D."/>
            <person name="Skrede I."/>
            <person name="Drula E."/>
            <person name="Henrissat B."/>
            <person name="Morin E."/>
            <person name="Kohler A."/>
            <person name="Barry K."/>
            <person name="LaButti K."/>
            <person name="Morin E."/>
            <person name="Salamov A."/>
            <person name="Lipzen A."/>
            <person name="Mereny Z."/>
            <person name="Hegedus B."/>
            <person name="Baldrian P."/>
            <person name="Stursova M."/>
            <person name="Weitz H."/>
            <person name="Taylor A."/>
            <person name="Grigoriev I.V."/>
            <person name="Nagy L.G."/>
            <person name="Martin F."/>
            <person name="Kauserud H."/>
        </authorList>
    </citation>
    <scope>NUCLEOTIDE SEQUENCE</scope>
    <source>
        <strain evidence="1">9284</strain>
    </source>
</reference>
<evidence type="ECO:0000313" key="1">
    <source>
        <dbReference type="EMBL" id="KAJ7644726.1"/>
    </source>
</evidence>
<protein>
    <recommendedName>
        <fullName evidence="3">F-box domain-containing protein</fullName>
    </recommendedName>
</protein>
<dbReference type="EMBL" id="JARKIF010000003">
    <property type="protein sequence ID" value="KAJ7644726.1"/>
    <property type="molecule type" value="Genomic_DNA"/>
</dbReference>
<dbReference type="AlphaFoldDB" id="A0AAD7CEB1"/>
<sequence>MPSRERIPNEIWLEIFRSLPRQNLTCIHSIHRQFAAISRQLLFAHFTFHPFEEEDVECMRDGFEAFWHD</sequence>
<proteinExistence type="predicted"/>
<accession>A0AAD7CEB1</accession>
<gene>
    <name evidence="1" type="ORF">FB45DRAFT_1021472</name>
</gene>
<comment type="caution">
    <text evidence="1">The sequence shown here is derived from an EMBL/GenBank/DDBJ whole genome shotgun (WGS) entry which is preliminary data.</text>
</comment>